<organism evidence="1 2">
    <name type="scientific">Georgenia yuyongxinii</name>
    <dbReference type="NCBI Taxonomy" id="2589797"/>
    <lineage>
        <taxon>Bacteria</taxon>
        <taxon>Bacillati</taxon>
        <taxon>Actinomycetota</taxon>
        <taxon>Actinomycetes</taxon>
        <taxon>Micrococcales</taxon>
        <taxon>Bogoriellaceae</taxon>
        <taxon>Georgenia</taxon>
    </lineage>
</organism>
<proteinExistence type="predicted"/>
<accession>A0A552WNP0</accession>
<keyword evidence="2" id="KW-1185">Reference proteome</keyword>
<comment type="caution">
    <text evidence="1">The sequence shown here is derived from an EMBL/GenBank/DDBJ whole genome shotgun (WGS) entry which is preliminary data.</text>
</comment>
<gene>
    <name evidence="1" type="ORF">FJ693_13735</name>
</gene>
<sequence>MTDWGALLREDPAAFARELRRRADEGVRVAAARPGFPAVGGALITLHAAFTDSLWGVHSLTNDRRPHVLKPRSGAPGDNWDRGSVNVNPENSLVLEVVDGYATAVRDHLLGFAHLALAEGPARPMLALARVLLDASVHLSFLVTPAIDERERCARALNVRFEALRQEIADGREASVKIEEDRAGLMRDALKDGYERETADSKTQKRKPTWFVLPRHRSDDVLKEAVGGPHQDSWRTLSSVVHAQERSTVRFALGLDSVHPGPHASATVMTHAGIPIALATEAIRMAESFYNGSRSPVVDEAANDVQRVVMAATGQYDDIIRTELGIESN</sequence>
<dbReference type="Proteomes" id="UP000318693">
    <property type="component" value="Unassembled WGS sequence"/>
</dbReference>
<evidence type="ECO:0000313" key="1">
    <source>
        <dbReference type="EMBL" id="TRW44386.1"/>
    </source>
</evidence>
<name>A0A552WNP0_9MICO</name>
<protein>
    <submittedName>
        <fullName evidence="1">Uncharacterized protein</fullName>
    </submittedName>
</protein>
<reference evidence="1 2" key="1">
    <citation type="submission" date="2019-07" db="EMBL/GenBank/DDBJ databases">
        <title>Georgenia wutianyii sp. nov. and Georgenia *** sp. nov. isolated from plateau pika (Ochotona curzoniae) in the Qinghai-Tibet plateau of China.</title>
        <authorList>
            <person name="Tian Z."/>
        </authorList>
    </citation>
    <scope>NUCLEOTIDE SEQUENCE [LARGE SCALE GENOMIC DNA]</scope>
    <source>
        <strain evidence="1 2">Z446</strain>
    </source>
</reference>
<dbReference type="EMBL" id="VJXR01000045">
    <property type="protein sequence ID" value="TRW44386.1"/>
    <property type="molecule type" value="Genomic_DNA"/>
</dbReference>
<evidence type="ECO:0000313" key="2">
    <source>
        <dbReference type="Proteomes" id="UP000318693"/>
    </source>
</evidence>
<dbReference type="AlphaFoldDB" id="A0A552WNP0"/>
<dbReference type="RefSeq" id="WP_143419046.1">
    <property type="nucleotide sequence ID" value="NZ_VJXR01000045.1"/>
</dbReference>